<dbReference type="SUPFAM" id="SSF50494">
    <property type="entry name" value="Trypsin-like serine proteases"/>
    <property type="match status" value="2"/>
</dbReference>
<evidence type="ECO:0008006" key="3">
    <source>
        <dbReference type="Google" id="ProtNLM"/>
    </source>
</evidence>
<dbReference type="EMBL" id="SDAQ01000187">
    <property type="protein sequence ID" value="KAI3531318.1"/>
    <property type="molecule type" value="Genomic_DNA"/>
</dbReference>
<dbReference type="InterPro" id="IPR009003">
    <property type="entry name" value="Peptidase_S1_PA"/>
</dbReference>
<proteinExistence type="predicted"/>
<dbReference type="PANTHER" id="PTHR46366">
    <property type="entry name" value="PRO-APOPTOTIC SERINE PROTEASE NMA111"/>
    <property type="match status" value="1"/>
</dbReference>
<dbReference type="PANTHER" id="PTHR46366:SF8">
    <property type="entry name" value="PRO-APOPTOTIC SERINE PROTEASE NMA111"/>
    <property type="match status" value="1"/>
</dbReference>
<name>A0A9Q0ATQ6_9PEZI</name>
<keyword evidence="2" id="KW-1185">Reference proteome</keyword>
<dbReference type="Proteomes" id="UP001056436">
    <property type="component" value="Unassembled WGS sequence"/>
</dbReference>
<dbReference type="Gene3D" id="2.40.10.120">
    <property type="match status" value="2"/>
</dbReference>
<evidence type="ECO:0000313" key="1">
    <source>
        <dbReference type="EMBL" id="KAI3531318.1"/>
    </source>
</evidence>
<gene>
    <name evidence="1" type="ORF">CABS02_14201</name>
</gene>
<reference evidence="1" key="1">
    <citation type="submission" date="2019-01" db="EMBL/GenBank/DDBJ databases">
        <title>Colletotrichum abscissum LGMF1257.</title>
        <authorList>
            <person name="Baroncelli R."/>
        </authorList>
    </citation>
    <scope>NUCLEOTIDE SEQUENCE</scope>
    <source>
        <strain evidence="1">Ca142</strain>
    </source>
</reference>
<organism evidence="1 2">
    <name type="scientific">Colletotrichum abscissum</name>
    <dbReference type="NCBI Taxonomy" id="1671311"/>
    <lineage>
        <taxon>Eukaryota</taxon>
        <taxon>Fungi</taxon>
        <taxon>Dikarya</taxon>
        <taxon>Ascomycota</taxon>
        <taxon>Pezizomycotina</taxon>
        <taxon>Sordariomycetes</taxon>
        <taxon>Hypocreomycetidae</taxon>
        <taxon>Glomerellales</taxon>
        <taxon>Glomerellaceae</taxon>
        <taxon>Colletotrichum</taxon>
        <taxon>Colletotrichum acutatum species complex</taxon>
    </lineage>
</organism>
<dbReference type="OrthoDB" id="5232521at2759"/>
<evidence type="ECO:0000313" key="2">
    <source>
        <dbReference type="Proteomes" id="UP001056436"/>
    </source>
</evidence>
<dbReference type="AlphaFoldDB" id="A0A9Q0ATQ6"/>
<comment type="caution">
    <text evidence="1">The sequence shown here is derived from an EMBL/GenBank/DDBJ whole genome shotgun (WGS) entry which is preliminary data.</text>
</comment>
<dbReference type="Pfam" id="PF13365">
    <property type="entry name" value="Trypsin_2"/>
    <property type="match status" value="1"/>
</dbReference>
<dbReference type="InterPro" id="IPR036034">
    <property type="entry name" value="PDZ_sf"/>
</dbReference>
<accession>A0A9Q0ATQ6</accession>
<sequence>MQYQIERVYDDPIHDFAFVKLFTEDGRTPGDLPEEVRLRPNEAHRGCEIRTVSNPYGLESNIGQGYIARINSNVPGGNSTDINTEYITVTMSSRGGGSSGCLAVNVKGNAVALHCASLDCVSFMLPLFLPQKALRCLQRGELVSRGTLQIMWVLKPLYECRRLRLGEQWLSRFESLEVEHLVCAKVVLPEGPAHHAVETGDILLQLDGELVPSLLQVELHMDSHVNDPIKLTCWNGEEIREIACQVDDLHALTAHHLVARQGTIFHKVSLLTAIHNNIPVRGILSATNCQQPFLGPNIIESLNGTPLSSLDQLNKAIDANQNEHFITTYLKRLDSHGFSIPYTGYQLGAIDQVRFEMRKQPQQGGPWVITSMIFPTTIRRPLPGLRSLEAVLQDQAMGTSVRKSVLVSNPTKLLVGREIFNNMFSFAAHRNVHVDGEFSCLHHGFGLVWNAEQGLAVARRGKFSIFDEIVMTISGRIEALAKVIFLHPVIDLAVLKFEITGDFEKPLRDPLLADRTVLPNDPVCYAPFKIFDNIYIETIVEDIDEASCFSDAETNQSSFKPFSSPTCQLRTPPKPGQSEGVIINEKGAVAGLLLPGSYLIPLNTLRSVTEHVLSGQVANLRFRDFDIHRMLLSDALRRGLDQRWAQVIATNQVLYVNRVPAHMRLSTSDSTKHPLRQGDIILMVDGSLVTQGFELGFEYKKPSLRVLLFRQREEIEVDVPTLSLHEVSIDTVVNFCGSWLQKPSLAVRIACHPVYSEIYTTGCLCGSPADLYELPRQAFIVGINGKRVSTMPEFLNNVTDLPFGEHFRINCVLKTHEHKVVTMKKSDLAPTIHWCKSLSSIEDNVTVNVIDEHCWRFSVGGKTGA</sequence>
<protein>
    <recommendedName>
        <fullName evidence="3">Pro-apoptotic serine protease NMA111</fullName>
    </recommendedName>
</protein>
<dbReference type="SUPFAM" id="SSF50156">
    <property type="entry name" value="PDZ domain-like"/>
    <property type="match status" value="1"/>
</dbReference>